<keyword evidence="2" id="KW-1185">Reference proteome</keyword>
<evidence type="ECO:0000313" key="1">
    <source>
        <dbReference type="EMBL" id="OLP93799.1"/>
    </source>
</evidence>
<dbReference type="EMBL" id="LSRX01000568">
    <property type="protein sequence ID" value="OLP93799.1"/>
    <property type="molecule type" value="Genomic_DNA"/>
</dbReference>
<accession>A0A1Q9DF78</accession>
<dbReference type="InterPro" id="IPR011335">
    <property type="entry name" value="Restrct_endonuc-II-like"/>
</dbReference>
<protein>
    <recommendedName>
        <fullName evidence="3">PD-(D/E)XK endonuclease-like domain-containing protein</fullName>
    </recommendedName>
</protein>
<dbReference type="AlphaFoldDB" id="A0A1Q9DF78"/>
<dbReference type="Proteomes" id="UP000186817">
    <property type="component" value="Unassembled WGS sequence"/>
</dbReference>
<name>A0A1Q9DF78_SYMMI</name>
<evidence type="ECO:0008006" key="3">
    <source>
        <dbReference type="Google" id="ProtNLM"/>
    </source>
</evidence>
<dbReference type="GO" id="GO:0006281">
    <property type="term" value="P:DNA repair"/>
    <property type="evidence" value="ECO:0007669"/>
    <property type="project" value="UniProtKB-ARBA"/>
</dbReference>
<dbReference type="SUPFAM" id="SSF52980">
    <property type="entry name" value="Restriction endonuclease-like"/>
    <property type="match status" value="1"/>
</dbReference>
<evidence type="ECO:0000313" key="2">
    <source>
        <dbReference type="Proteomes" id="UP000186817"/>
    </source>
</evidence>
<sequence length="1003" mass="112006">MARRGARLLAEDCVGGSDEALAQTYLAARELALDVMRTIPSFFNDYEEIHTLACCCRDLRSIVLNKKYWEDKHINLVGSPLANAPQAVNNAATFFQQAATLTMEIGQLACVEDIPRQAIIHWYPEELNIPGNNIRGWTSSHPLFGVARFSLTVPRTVTAIYIGAKATANNQRSYMKIAAPYQNSCQLSVGYSGSPPQEFPSNMVNRLLTPPGAANEFMFLWSNSRLQLYLNRQKIGTAHLEEGFAEMPVAFSSVFVWVISSPFATEPPTFSTLLSPIDPGTLVRCYCCGHQEALRASRCDFIGGSSRASCDNGVLTLEAAQRERLINSRLQACKRKASQVALLGGFKPRIRQPVSFSFAISPLAFDPETAPNVDVLKLLHAHPRDFRIRFQASDHTYYIDGVQTKGSVTGMIHAFSQPFDADVVISKMMNGRNWPRAGYLKHEVSLTWMSRLCVHCPDLLHLYAGNPRDDGRISKALRDIACYHDISDELAQLTLPRDAIKAMWNAAGREAAHYGTYMHYLFEALLNGYSVPTVSPEVRMLQSFLRGVTGNSTAWRTEWTIFGDAEKIAGSIDFCMRLPDGSMMLVDWKRTSGLHGKYQAYQAMRPPISHIADCAGMHYRLQLNVYRHLLEKYYDIRVARMLVVCCHPEHYPKAFVDEVPRLEKETDDMLRVWCDVRGGSEANHNGAMADPRTDQLDVVFQVCRHDHERKDSIAMDYYGGKEVSDSAVDIVEMWHEIQMDGPRNMSVQDPTLQDLAQPQPMPVLVLPTQDELDSDSDDWFWNLRPDLCSRATSGPLDVSGGSFNTENSLSRAFAGRLKEPDTTVRYKDKHISLVGWPLANAPQAVNNAATFFQQAATLAMEIGQLACVEDIPRQAIIHWSPEKLNIPGNNIRGWTSSHPLFGVARFSLTVPHTVTAIYIGAKATANNQRSYMKIAAPYQNSCQLSVGYSGSPPQEFPLNMVNRLLTPPGVYLQCIFLGGLLAGHHRAKQRQVIPQRNYLGAYG</sequence>
<dbReference type="InterPro" id="IPR011604">
    <property type="entry name" value="PDDEXK-like_dom_sf"/>
</dbReference>
<organism evidence="1 2">
    <name type="scientific">Symbiodinium microadriaticum</name>
    <name type="common">Dinoflagellate</name>
    <name type="synonym">Zooxanthella microadriatica</name>
    <dbReference type="NCBI Taxonomy" id="2951"/>
    <lineage>
        <taxon>Eukaryota</taxon>
        <taxon>Sar</taxon>
        <taxon>Alveolata</taxon>
        <taxon>Dinophyceae</taxon>
        <taxon>Suessiales</taxon>
        <taxon>Symbiodiniaceae</taxon>
        <taxon>Symbiodinium</taxon>
    </lineage>
</organism>
<dbReference type="Gene3D" id="3.90.320.10">
    <property type="match status" value="1"/>
</dbReference>
<dbReference type="OrthoDB" id="447852at2759"/>
<comment type="caution">
    <text evidence="1">The sequence shown here is derived from an EMBL/GenBank/DDBJ whole genome shotgun (WGS) entry which is preliminary data.</text>
</comment>
<reference evidence="1 2" key="1">
    <citation type="submission" date="2016-02" db="EMBL/GenBank/DDBJ databases">
        <title>Genome analysis of coral dinoflagellate symbionts highlights evolutionary adaptations to a symbiotic lifestyle.</title>
        <authorList>
            <person name="Aranda M."/>
            <person name="Li Y."/>
            <person name="Liew Y.J."/>
            <person name="Baumgarten S."/>
            <person name="Simakov O."/>
            <person name="Wilson M."/>
            <person name="Piel J."/>
            <person name="Ashoor H."/>
            <person name="Bougouffa S."/>
            <person name="Bajic V.B."/>
            <person name="Ryu T."/>
            <person name="Ravasi T."/>
            <person name="Bayer T."/>
            <person name="Micklem G."/>
            <person name="Kim H."/>
            <person name="Bhak J."/>
            <person name="Lajeunesse T.C."/>
            <person name="Voolstra C.R."/>
        </authorList>
    </citation>
    <scope>NUCLEOTIDE SEQUENCE [LARGE SCALE GENOMIC DNA]</scope>
    <source>
        <strain evidence="1 2">CCMP2467</strain>
    </source>
</reference>
<gene>
    <name evidence="1" type="ORF">AK812_SmicGene24248</name>
</gene>
<proteinExistence type="predicted"/>